<feature type="non-terminal residue" evidence="1">
    <location>
        <position position="72"/>
    </location>
</feature>
<evidence type="ECO:0000313" key="1">
    <source>
        <dbReference type="EMBL" id="CAN0477942.1"/>
    </source>
</evidence>
<sequence>KSIKLNHSFSLRLNEFLTLIFITMTDGKLPIPRTLFLLGIIIQSYQRLDKTSFQMLFFCFSVLGESLILSPS</sequence>
<evidence type="ECO:0000313" key="2">
    <source>
        <dbReference type="Proteomes" id="UP001162501"/>
    </source>
</evidence>
<reference evidence="1" key="2">
    <citation type="submission" date="2025-03" db="EMBL/GenBank/DDBJ databases">
        <authorList>
            <consortium name="ELIXIR-Norway"/>
            <consortium name="Elixir Norway"/>
        </authorList>
    </citation>
    <scope>NUCLEOTIDE SEQUENCE</scope>
</reference>
<reference evidence="1" key="1">
    <citation type="submission" date="2023-05" db="EMBL/GenBank/DDBJ databases">
        <authorList>
            <consortium name="ELIXIR-Norway"/>
        </authorList>
    </citation>
    <scope>NUCLEOTIDE SEQUENCE</scope>
</reference>
<proteinExistence type="predicted"/>
<name>A0AC59ZRI0_RANTA</name>
<dbReference type="Proteomes" id="UP001162501">
    <property type="component" value="Chromosome 32"/>
</dbReference>
<gene>
    <name evidence="1" type="ORF">MRATA1EN22A_LOCUS20846</name>
</gene>
<accession>A0AC59ZRI0</accession>
<dbReference type="EMBL" id="OX596116">
    <property type="protein sequence ID" value="CAN0477942.1"/>
    <property type="molecule type" value="Genomic_DNA"/>
</dbReference>
<protein>
    <submittedName>
        <fullName evidence="1">Uncharacterized protein</fullName>
    </submittedName>
</protein>
<organism evidence="1 2">
    <name type="scientific">Rangifer tarandus platyrhynchus</name>
    <name type="common">Svalbard reindeer</name>
    <dbReference type="NCBI Taxonomy" id="3082113"/>
    <lineage>
        <taxon>Eukaryota</taxon>
        <taxon>Metazoa</taxon>
        <taxon>Chordata</taxon>
        <taxon>Craniata</taxon>
        <taxon>Vertebrata</taxon>
        <taxon>Euteleostomi</taxon>
        <taxon>Mammalia</taxon>
        <taxon>Eutheria</taxon>
        <taxon>Laurasiatheria</taxon>
        <taxon>Artiodactyla</taxon>
        <taxon>Ruminantia</taxon>
        <taxon>Pecora</taxon>
        <taxon>Cervidae</taxon>
        <taxon>Odocoileinae</taxon>
        <taxon>Rangifer</taxon>
    </lineage>
</organism>
<feature type="non-terminal residue" evidence="1">
    <location>
        <position position="1"/>
    </location>
</feature>